<dbReference type="EMBL" id="JYIK01000876">
    <property type="protein sequence ID" value="KWX09160.1"/>
    <property type="molecule type" value="Genomic_DNA"/>
</dbReference>
<dbReference type="PATRIC" id="fig|1469144.8.peg.1450"/>
<evidence type="ECO:0000313" key="4">
    <source>
        <dbReference type="Proteomes" id="UP000070659"/>
    </source>
</evidence>
<dbReference type="RefSeq" id="WP_067067913.1">
    <property type="nucleotide sequence ID" value="NZ_JYIJ01000010.1"/>
</dbReference>
<gene>
    <name evidence="1" type="ORF">TH66_01340</name>
    <name evidence="2" type="ORF">TR74_11310</name>
</gene>
<reference evidence="3" key="2">
    <citation type="submission" date="2015-02" db="EMBL/GenBank/DDBJ databases">
        <title>Physiological reanalysis, assessment of diazotrophy, and genome sequences of multiple isolates of Streptomyces thermoautotrophicus.</title>
        <authorList>
            <person name="MacKellar D.C."/>
            <person name="Lieber L."/>
            <person name="Norman J."/>
            <person name="Bolger A."/>
            <person name="Tobin C."/>
            <person name="Murray J.W."/>
            <person name="Friesen M."/>
            <person name="Prell J."/>
        </authorList>
    </citation>
    <scope>NUCLEOTIDE SEQUENCE [LARGE SCALE GENOMIC DNA]</scope>
    <source>
        <strain evidence="3">UBT1</strain>
    </source>
</reference>
<protein>
    <submittedName>
        <fullName evidence="2">Uncharacterized protein</fullName>
    </submittedName>
</protein>
<dbReference type="Proteomes" id="UP000070659">
    <property type="component" value="Unassembled WGS sequence"/>
</dbReference>
<evidence type="ECO:0000313" key="2">
    <source>
        <dbReference type="EMBL" id="KWX09160.1"/>
    </source>
</evidence>
<evidence type="ECO:0000313" key="3">
    <source>
        <dbReference type="Proteomes" id="UP000070598"/>
    </source>
</evidence>
<dbReference type="AlphaFoldDB" id="A0A132NGF0"/>
<reference evidence="2 4" key="1">
    <citation type="submission" date="2015-02" db="EMBL/GenBank/DDBJ databases">
        <title>Physiological reanalysis, assessment of diazotrophy, and genome sequences of multiple isolates of Streptomyces thermoautotrophicus.</title>
        <authorList>
            <person name="MacKellar D.C."/>
            <person name="Lieber L."/>
            <person name="Norman J."/>
            <person name="Bolger A."/>
            <person name="Tobin C."/>
            <person name="Murray J.W."/>
            <person name="Prell J."/>
        </authorList>
    </citation>
    <scope>NUCLEOTIDE SEQUENCE [LARGE SCALE GENOMIC DNA]</scope>
    <source>
        <strain evidence="2 4">UBT1</strain>
    </source>
</reference>
<dbReference type="Proteomes" id="UP000070598">
    <property type="component" value="Unassembled WGS sequence"/>
</dbReference>
<dbReference type="EMBL" id="JYIJ01000010">
    <property type="protein sequence ID" value="KWX05715.1"/>
    <property type="molecule type" value="Genomic_DNA"/>
</dbReference>
<comment type="caution">
    <text evidence="2">The sequence shown here is derived from an EMBL/GenBank/DDBJ whole genome shotgun (WGS) entry which is preliminary data.</text>
</comment>
<proteinExistence type="predicted"/>
<accession>A0A132NGF0</accession>
<sequence length="206" mass="22763">MSQVSPPTPDRVRAAAEALKNAIDRHLAAVEQRKGESDPVVFQAFEELQAAAEAYDDLLYDAYEEVTPFEFGGYAEEPEELEAVSIRIRRDYLIEDSDAVLAAAREAFLAERPGVSAETAAEAIKTVESAVATLFDAYEPDALDEHAEKVGLAPVGSTLWVVATEPHEDDEWLDEPFRSGESERVIYRLDVTVRDEAEGDDDNKDD</sequence>
<evidence type="ECO:0000313" key="1">
    <source>
        <dbReference type="EMBL" id="KWX05715.1"/>
    </source>
</evidence>
<name>A0A132NGF0_9ACTN</name>
<organism evidence="2 3">
    <name type="scientific">Carbonactinospora thermoautotrophica</name>
    <dbReference type="NCBI Taxonomy" id="1469144"/>
    <lineage>
        <taxon>Bacteria</taxon>
        <taxon>Bacillati</taxon>
        <taxon>Actinomycetota</taxon>
        <taxon>Actinomycetes</taxon>
        <taxon>Kitasatosporales</taxon>
        <taxon>Carbonactinosporaceae</taxon>
        <taxon>Carbonactinospora</taxon>
    </lineage>
</organism>